<feature type="coiled-coil region" evidence="1">
    <location>
        <begin position="4"/>
        <end position="57"/>
    </location>
</feature>
<comment type="caution">
    <text evidence="2">The sequence shown here is derived from an EMBL/GenBank/DDBJ whole genome shotgun (WGS) entry which is preliminary data.</text>
</comment>
<dbReference type="Proteomes" id="UP000807025">
    <property type="component" value="Unassembled WGS sequence"/>
</dbReference>
<organism evidence="2 3">
    <name type="scientific">Pleurotus eryngii</name>
    <name type="common">Boletus of the steppes</name>
    <dbReference type="NCBI Taxonomy" id="5323"/>
    <lineage>
        <taxon>Eukaryota</taxon>
        <taxon>Fungi</taxon>
        <taxon>Dikarya</taxon>
        <taxon>Basidiomycota</taxon>
        <taxon>Agaricomycotina</taxon>
        <taxon>Agaricomycetes</taxon>
        <taxon>Agaricomycetidae</taxon>
        <taxon>Agaricales</taxon>
        <taxon>Pleurotineae</taxon>
        <taxon>Pleurotaceae</taxon>
        <taxon>Pleurotus</taxon>
    </lineage>
</organism>
<sequence length="198" mass="22945">MVEGERFKEELKQLKEEYVNMEAMRGDEEDLQADKTLMEKEEHIRLLEKNSKAAQQRFINKHSRMINARKVIWNLYNEFGCAVLLDPFWDITGSGKYKVISHSKDFDEVVKHLADGVETEEIVIPRGDIEDETVIIPVTARHEAANRNVLITIMLAITQFPIAQYVDQFVMTFPSSMSSYAKALSKAEEEEEEEEEEE</sequence>
<evidence type="ECO:0000313" key="2">
    <source>
        <dbReference type="EMBL" id="KAF9489087.1"/>
    </source>
</evidence>
<accession>A0A9P5ZIW5</accession>
<name>A0A9P5ZIW5_PLEER</name>
<keyword evidence="3" id="KW-1185">Reference proteome</keyword>
<evidence type="ECO:0000256" key="1">
    <source>
        <dbReference type="SAM" id="Coils"/>
    </source>
</evidence>
<reference evidence="2" key="1">
    <citation type="submission" date="2020-11" db="EMBL/GenBank/DDBJ databases">
        <authorList>
            <consortium name="DOE Joint Genome Institute"/>
            <person name="Ahrendt S."/>
            <person name="Riley R."/>
            <person name="Andreopoulos W."/>
            <person name="Labutti K."/>
            <person name="Pangilinan J."/>
            <person name="Ruiz-Duenas F.J."/>
            <person name="Barrasa J.M."/>
            <person name="Sanchez-Garcia M."/>
            <person name="Camarero S."/>
            <person name="Miyauchi S."/>
            <person name="Serrano A."/>
            <person name="Linde D."/>
            <person name="Babiker R."/>
            <person name="Drula E."/>
            <person name="Ayuso-Fernandez I."/>
            <person name="Pacheco R."/>
            <person name="Padilla G."/>
            <person name="Ferreira P."/>
            <person name="Barriuso J."/>
            <person name="Kellner H."/>
            <person name="Castanera R."/>
            <person name="Alfaro M."/>
            <person name="Ramirez L."/>
            <person name="Pisabarro A.G."/>
            <person name="Kuo A."/>
            <person name="Tritt A."/>
            <person name="Lipzen A."/>
            <person name="He G."/>
            <person name="Yan M."/>
            <person name="Ng V."/>
            <person name="Cullen D."/>
            <person name="Martin F."/>
            <person name="Rosso M.-N."/>
            <person name="Henrissat B."/>
            <person name="Hibbett D."/>
            <person name="Martinez A.T."/>
            <person name="Grigoriev I.V."/>
        </authorList>
    </citation>
    <scope>NUCLEOTIDE SEQUENCE</scope>
    <source>
        <strain evidence="2">ATCC 90797</strain>
    </source>
</reference>
<keyword evidence="1" id="KW-0175">Coiled coil</keyword>
<protein>
    <submittedName>
        <fullName evidence="2">Uncharacterized protein</fullName>
    </submittedName>
</protein>
<gene>
    <name evidence="2" type="ORF">BDN71DRAFT_1512439</name>
</gene>
<dbReference type="EMBL" id="MU154683">
    <property type="protein sequence ID" value="KAF9489087.1"/>
    <property type="molecule type" value="Genomic_DNA"/>
</dbReference>
<dbReference type="AlphaFoldDB" id="A0A9P5ZIW5"/>
<evidence type="ECO:0000313" key="3">
    <source>
        <dbReference type="Proteomes" id="UP000807025"/>
    </source>
</evidence>
<dbReference type="OrthoDB" id="2971634at2759"/>
<proteinExistence type="predicted"/>